<sequence length="1222" mass="138534">MSDIPPIDDSIEELIARTSRVSCADRLHLIPNHESPSNINLLVISKILSHRNHLNNVLQEIVLKAWKPACNVTVRKVERNIFGFHFEHEADLKLAFSRRPWTISGAHLILKHWSPDLTWQESETTAVPPGIYDRSPQNSLPMPPLVPNAMVSTIDPSVHPNPCTNPPGVSCTVNKGQLHANTCPWPGKVASLALLLAKALHEERDTSVVSLSPEDKSGAIPSEGYTRTKALSCPYQSHEDPWLELSGHLQCLDSTSPSDFNKDTSPTGAVDLGSSGNNFTWCNKKWGKDCIKQRLDRGIPNIHWRLAFPRVAVYHLGAINFDHASLLIDTNPADGTYPRPFCFEAMWANDPRIFIVVDDAWQRNVVGSPSYILCKKQSFTTSALIKWNKEVFGHCQTRIKEITSNIECIQCKVASESNAMEEARLQQELNLWLSRNETMWKQKSCETWLREGDRNSRFFHLSSIIRRRCNSIDAIKADNGEWIVKLADIMEFVVAKFQNLFLEEPVSFPENLENLIPTSLSIEENEEMCRWIAENQVVVQELFHSFKRQKVKGGFVAMKLDLQKTYDRVNWGFLRTVLHMFGFKSIFVNWIMECVSSVSFSILINGCKTKHFQPSWGLRQGDPLSPYLFILCQEVLSRMIESKFLSGAIKGLKMNLAGPTFTHVMYVDDIMMFAKANYSEIAVIDQCSVDYCAWLEARLVGWRSKVLSWDGRATMIKAVAMAFPCYTFSTCDVPISVCDKLDSTTRRFWWNPKKEGGRYLAWKAWDDLCLPKVKGGLGFRKTKSFNNGLLAKLTWMVVSKWESLCMIALRSKYKVRGDWIHREPAKNASQTWRAIERLKPLISKGACFIVGNGKNIDYWKDPWVLWLPGFSPKPRNPQTCTNPFLVSNLIDQNLLYWKIDILKELFDPASVVAIMKISIPMRQGDDRLVWIADPKGAFSMKSALKTSLEPLGPTVIDKVWNKLWSCKLHERIRIFLWRIGNEVLPTNAALCVRIGKGNPLCSLCNMEEETTTHIFFKCQNHPINPLASLRNLELKIIEHNQVYETSGDTCNKEVHRWSPPHEGSIKLNVDAAWNAQEASVAVVAQNYCGIVLQTWAKKVFANDPTIAKANAILWALQLAKDLKFQKIMVESDAKCCIEAMKSTSLEHRPWKIQSICSNVINLASTFCLCNFSWVRCEANSVAHELAKFSMPLSLPFSCNSDSLPPSVKEAWLSDSLAFGSTL</sequence>
<evidence type="ECO:0000259" key="1">
    <source>
        <dbReference type="Pfam" id="PF00078"/>
    </source>
</evidence>
<dbReference type="GO" id="GO:0003676">
    <property type="term" value="F:nucleic acid binding"/>
    <property type="evidence" value="ECO:0007669"/>
    <property type="project" value="InterPro"/>
</dbReference>
<dbReference type="PANTHER" id="PTHR33116:SF86">
    <property type="entry name" value="REVERSE TRANSCRIPTASE DOMAIN-CONTAINING PROTEIN"/>
    <property type="match status" value="1"/>
</dbReference>
<dbReference type="EMBL" id="OIVN01001035">
    <property type="protein sequence ID" value="SPC88984.1"/>
    <property type="molecule type" value="Genomic_DNA"/>
</dbReference>
<dbReference type="Gene3D" id="3.30.420.10">
    <property type="entry name" value="Ribonuclease H-like superfamily/Ribonuclease H"/>
    <property type="match status" value="1"/>
</dbReference>
<feature type="domain" description="DUF4283" evidence="4">
    <location>
        <begin position="55"/>
        <end position="118"/>
    </location>
</feature>
<dbReference type="InterPro" id="IPR002156">
    <property type="entry name" value="RNaseH_domain"/>
</dbReference>
<dbReference type="GO" id="GO:0004523">
    <property type="term" value="F:RNA-DNA hybrid ribonuclease activity"/>
    <property type="evidence" value="ECO:0007669"/>
    <property type="project" value="InterPro"/>
</dbReference>
<proteinExistence type="predicted"/>
<dbReference type="InterPro" id="IPR012337">
    <property type="entry name" value="RNaseH-like_sf"/>
</dbReference>
<evidence type="ECO:0008006" key="6">
    <source>
        <dbReference type="Google" id="ProtNLM"/>
    </source>
</evidence>
<dbReference type="InterPro" id="IPR036397">
    <property type="entry name" value="RNaseH_sf"/>
</dbReference>
<feature type="domain" description="RNase H type-1" evidence="2">
    <location>
        <begin position="1068"/>
        <end position="1188"/>
    </location>
</feature>
<dbReference type="InterPro" id="IPR044730">
    <property type="entry name" value="RNase_H-like_dom_plant"/>
</dbReference>
<accession>A0A2N9FQG2</accession>
<organism evidence="5">
    <name type="scientific">Fagus sylvatica</name>
    <name type="common">Beechnut</name>
    <dbReference type="NCBI Taxonomy" id="28930"/>
    <lineage>
        <taxon>Eukaryota</taxon>
        <taxon>Viridiplantae</taxon>
        <taxon>Streptophyta</taxon>
        <taxon>Embryophyta</taxon>
        <taxon>Tracheophyta</taxon>
        <taxon>Spermatophyta</taxon>
        <taxon>Magnoliopsida</taxon>
        <taxon>eudicotyledons</taxon>
        <taxon>Gunneridae</taxon>
        <taxon>Pentapetalae</taxon>
        <taxon>rosids</taxon>
        <taxon>fabids</taxon>
        <taxon>Fagales</taxon>
        <taxon>Fagaceae</taxon>
        <taxon>Fagus</taxon>
    </lineage>
</organism>
<dbReference type="AlphaFoldDB" id="A0A2N9FQG2"/>
<gene>
    <name evidence="5" type="ORF">FSB_LOCUS16866</name>
</gene>
<dbReference type="Pfam" id="PF14111">
    <property type="entry name" value="DUF4283"/>
    <property type="match status" value="1"/>
</dbReference>
<evidence type="ECO:0000259" key="3">
    <source>
        <dbReference type="Pfam" id="PF13966"/>
    </source>
</evidence>
<feature type="domain" description="Reverse transcriptase zinc-binding" evidence="3">
    <location>
        <begin position="938"/>
        <end position="1019"/>
    </location>
</feature>
<evidence type="ECO:0000313" key="5">
    <source>
        <dbReference type="EMBL" id="SPC88984.1"/>
    </source>
</evidence>
<dbReference type="InterPro" id="IPR025558">
    <property type="entry name" value="DUF4283"/>
</dbReference>
<evidence type="ECO:0000259" key="4">
    <source>
        <dbReference type="Pfam" id="PF14111"/>
    </source>
</evidence>
<name>A0A2N9FQG2_FAGSY</name>
<dbReference type="PANTHER" id="PTHR33116">
    <property type="entry name" value="REVERSE TRANSCRIPTASE ZINC-BINDING DOMAIN-CONTAINING PROTEIN-RELATED-RELATED"/>
    <property type="match status" value="1"/>
</dbReference>
<dbReference type="SUPFAM" id="SSF53098">
    <property type="entry name" value="Ribonuclease H-like"/>
    <property type="match status" value="1"/>
</dbReference>
<reference evidence="5" key="1">
    <citation type="submission" date="2018-02" db="EMBL/GenBank/DDBJ databases">
        <authorList>
            <person name="Cohen D.B."/>
            <person name="Kent A.D."/>
        </authorList>
    </citation>
    <scope>NUCLEOTIDE SEQUENCE</scope>
</reference>
<dbReference type="Pfam" id="PF00078">
    <property type="entry name" value="RVT_1"/>
    <property type="match status" value="1"/>
</dbReference>
<dbReference type="InterPro" id="IPR026960">
    <property type="entry name" value="RVT-Znf"/>
</dbReference>
<dbReference type="CDD" id="cd06222">
    <property type="entry name" value="RNase_H_like"/>
    <property type="match status" value="1"/>
</dbReference>
<dbReference type="Pfam" id="PF13966">
    <property type="entry name" value="zf-RVT"/>
    <property type="match status" value="1"/>
</dbReference>
<feature type="domain" description="Reverse transcriptase" evidence="1">
    <location>
        <begin position="549"/>
        <end position="684"/>
    </location>
</feature>
<dbReference type="InterPro" id="IPR000477">
    <property type="entry name" value="RT_dom"/>
</dbReference>
<dbReference type="Pfam" id="PF13456">
    <property type="entry name" value="RVT_3"/>
    <property type="match status" value="1"/>
</dbReference>
<evidence type="ECO:0000259" key="2">
    <source>
        <dbReference type="Pfam" id="PF13456"/>
    </source>
</evidence>
<dbReference type="InterPro" id="IPR043502">
    <property type="entry name" value="DNA/RNA_pol_sf"/>
</dbReference>
<dbReference type="SUPFAM" id="SSF56672">
    <property type="entry name" value="DNA/RNA polymerases"/>
    <property type="match status" value="1"/>
</dbReference>
<protein>
    <recommendedName>
        <fullName evidence="6">Reverse transcriptase domain-containing protein</fullName>
    </recommendedName>
</protein>